<evidence type="ECO:0000313" key="11">
    <source>
        <dbReference type="EMBL" id="KAJ4821996.1"/>
    </source>
</evidence>
<dbReference type="GO" id="GO:0051301">
    <property type="term" value="P:cell division"/>
    <property type="evidence" value="ECO:0007669"/>
    <property type="project" value="UniProtKB-KW"/>
</dbReference>
<keyword evidence="12" id="KW-1185">Reference proteome</keyword>
<name>A0A9Q0EYC1_9ROSI</name>
<keyword evidence="8" id="KW-0137">Centromere</keyword>
<reference evidence="11" key="1">
    <citation type="submission" date="2022-02" db="EMBL/GenBank/DDBJ databases">
        <authorList>
            <person name="Henning P.M."/>
            <person name="McCubbin A.G."/>
            <person name="Shore J.S."/>
        </authorList>
    </citation>
    <scope>NUCLEOTIDE SEQUENCE</scope>
    <source>
        <strain evidence="11">F60SS</strain>
        <tissue evidence="11">Leaves</tissue>
    </source>
</reference>
<comment type="subcellular location">
    <subcellularLocation>
        <location evidence="1">Chromosome</location>
        <location evidence="1">Centromere</location>
    </subcellularLocation>
</comment>
<dbReference type="OrthoDB" id="8194677at2759"/>
<dbReference type="PANTHER" id="PTHR48441:SF1">
    <property type="entry name" value="NT-3"/>
    <property type="match status" value="1"/>
</dbReference>
<evidence type="ECO:0000259" key="10">
    <source>
        <dbReference type="Pfam" id="PF03800"/>
    </source>
</evidence>
<evidence type="ECO:0000256" key="4">
    <source>
        <dbReference type="ARBA" id="ARBA00022618"/>
    </source>
</evidence>
<dbReference type="Gene3D" id="1.10.418.60">
    <property type="entry name" value="Ncd80 complex, Nuf2 subunit"/>
    <property type="match status" value="1"/>
</dbReference>
<accession>A0A9Q0EYC1</accession>
<keyword evidence="6 9" id="KW-0175">Coiled coil</keyword>
<keyword evidence="7" id="KW-0131">Cell cycle</keyword>
<comment type="similarity">
    <text evidence="2">Belongs to the NUF2 family.</text>
</comment>
<dbReference type="Pfam" id="PF03800">
    <property type="entry name" value="Nuf2"/>
    <property type="match status" value="1"/>
</dbReference>
<evidence type="ECO:0000256" key="9">
    <source>
        <dbReference type="SAM" id="Coils"/>
    </source>
</evidence>
<dbReference type="InterPro" id="IPR038275">
    <property type="entry name" value="Nuf2_N_sf"/>
</dbReference>
<keyword evidence="3" id="KW-0158">Chromosome</keyword>
<feature type="coiled-coil region" evidence="9">
    <location>
        <begin position="142"/>
        <end position="197"/>
    </location>
</feature>
<protein>
    <recommendedName>
        <fullName evidence="10">Kinetochore protein Nuf2 N-terminal domain-containing protein</fullName>
    </recommendedName>
</protein>
<proteinExistence type="inferred from homology"/>
<keyword evidence="4" id="KW-0132">Cell division</keyword>
<keyword evidence="5" id="KW-0498">Mitosis</keyword>
<evidence type="ECO:0000256" key="6">
    <source>
        <dbReference type="ARBA" id="ARBA00023054"/>
    </source>
</evidence>
<feature type="domain" description="Kinetochore protein Nuf2 N-terminal" evidence="10">
    <location>
        <begin position="4"/>
        <end position="141"/>
    </location>
</feature>
<dbReference type="PANTHER" id="PTHR48441">
    <property type="match status" value="1"/>
</dbReference>
<dbReference type="GO" id="GO:0031262">
    <property type="term" value="C:Ndc80 complex"/>
    <property type="evidence" value="ECO:0007669"/>
    <property type="project" value="InterPro"/>
</dbReference>
<feature type="coiled-coil region" evidence="9">
    <location>
        <begin position="247"/>
        <end position="274"/>
    </location>
</feature>
<evidence type="ECO:0000256" key="5">
    <source>
        <dbReference type="ARBA" id="ARBA00022776"/>
    </source>
</evidence>
<dbReference type="Proteomes" id="UP001141552">
    <property type="component" value="Unassembled WGS sequence"/>
</dbReference>
<evidence type="ECO:0000256" key="3">
    <source>
        <dbReference type="ARBA" id="ARBA00022454"/>
    </source>
</evidence>
<reference evidence="11" key="2">
    <citation type="journal article" date="2023" name="Plants (Basel)">
        <title>Annotation of the Turnera subulata (Passifloraceae) Draft Genome Reveals the S-Locus Evolved after the Divergence of Turneroideae from Passifloroideae in a Stepwise Manner.</title>
        <authorList>
            <person name="Henning P.M."/>
            <person name="Roalson E.H."/>
            <person name="Mir W."/>
            <person name="McCubbin A.G."/>
            <person name="Shore J.S."/>
        </authorList>
    </citation>
    <scope>NUCLEOTIDE SEQUENCE</scope>
    <source>
        <strain evidence="11">F60SS</strain>
    </source>
</reference>
<sequence length="482" mass="55672">MSKFEYPKLSRTELMTILAESQIMAVIDSDLKNPTRDFVADLYTRLLINLDLLPEEDEGQMEFGALEKLENPEHHMVSTRVVNLYVRVKQVLIVLACPWKFSMRDILRPQGDRTELFLSVLLNFLLHRDTKMNFLRPIWEELTQLEEKRCELEAKISQLNEEIADLKVARESELPVVEELDAKVKELRQKIAGLNSHQVSLKASYKKLKDKAAAMDVENQNAEFDLIRSAQENANLRSKIVQSPEKLQRALEEKKSVREEAKNAERSAMQTFQERTSVLDLYTKVHKKLSKHYAQMQAIQEQVDSAKSIERELKSLKTKQREDVVVDRSLDAKLVELQGKGRFAGIFFIFLFNLRDPSLELMTIFPSSPAQSLNNLRKVLEKESDLECEAAAKEYNSVASEMESRRRDLETRQRRVDAVLAEVDAIHSETNSVKESASAKVQELVHRCEIVVKEFRQYKDSVAILLQKFEEEKHLLQGVTVR</sequence>
<dbReference type="EMBL" id="JAKUCV010007782">
    <property type="protein sequence ID" value="KAJ4821996.1"/>
    <property type="molecule type" value="Genomic_DNA"/>
</dbReference>
<evidence type="ECO:0000313" key="12">
    <source>
        <dbReference type="Proteomes" id="UP001141552"/>
    </source>
</evidence>
<evidence type="ECO:0000256" key="8">
    <source>
        <dbReference type="ARBA" id="ARBA00023328"/>
    </source>
</evidence>
<organism evidence="11 12">
    <name type="scientific">Turnera subulata</name>
    <dbReference type="NCBI Taxonomy" id="218843"/>
    <lineage>
        <taxon>Eukaryota</taxon>
        <taxon>Viridiplantae</taxon>
        <taxon>Streptophyta</taxon>
        <taxon>Embryophyta</taxon>
        <taxon>Tracheophyta</taxon>
        <taxon>Spermatophyta</taxon>
        <taxon>Magnoliopsida</taxon>
        <taxon>eudicotyledons</taxon>
        <taxon>Gunneridae</taxon>
        <taxon>Pentapetalae</taxon>
        <taxon>rosids</taxon>
        <taxon>fabids</taxon>
        <taxon>Malpighiales</taxon>
        <taxon>Passifloraceae</taxon>
        <taxon>Turnera</taxon>
    </lineage>
</organism>
<evidence type="ECO:0000256" key="7">
    <source>
        <dbReference type="ARBA" id="ARBA00023306"/>
    </source>
</evidence>
<comment type="caution">
    <text evidence="11">The sequence shown here is derived from an EMBL/GenBank/DDBJ whole genome shotgun (WGS) entry which is preliminary data.</text>
</comment>
<gene>
    <name evidence="11" type="ORF">Tsubulata_007549</name>
</gene>
<dbReference type="AlphaFoldDB" id="A0A9Q0EYC1"/>
<dbReference type="InterPro" id="IPR005549">
    <property type="entry name" value="Kinetochore_Nuf2_N"/>
</dbReference>
<evidence type="ECO:0000256" key="2">
    <source>
        <dbReference type="ARBA" id="ARBA00005498"/>
    </source>
</evidence>
<evidence type="ECO:0000256" key="1">
    <source>
        <dbReference type="ARBA" id="ARBA00004584"/>
    </source>
</evidence>